<reference evidence="2 3" key="1">
    <citation type="journal article" date="2023" name="G3 (Bethesda)">
        <title>A chromosome-length genome assembly and annotation of blackberry (Rubus argutus, cv. 'Hillquist').</title>
        <authorList>
            <person name="Bruna T."/>
            <person name="Aryal R."/>
            <person name="Dudchenko O."/>
            <person name="Sargent D.J."/>
            <person name="Mead D."/>
            <person name="Buti M."/>
            <person name="Cavallini A."/>
            <person name="Hytonen T."/>
            <person name="Andres J."/>
            <person name="Pham M."/>
            <person name="Weisz D."/>
            <person name="Mascagni F."/>
            <person name="Usai G."/>
            <person name="Natali L."/>
            <person name="Bassil N."/>
            <person name="Fernandez G.E."/>
            <person name="Lomsadze A."/>
            <person name="Armour M."/>
            <person name="Olukolu B."/>
            <person name="Poorten T."/>
            <person name="Britton C."/>
            <person name="Davik J."/>
            <person name="Ashrafi H."/>
            <person name="Aiden E.L."/>
            <person name="Borodovsky M."/>
            <person name="Worthington M."/>
        </authorList>
    </citation>
    <scope>NUCLEOTIDE SEQUENCE [LARGE SCALE GENOMIC DNA]</scope>
    <source>
        <strain evidence="2">PI 553951</strain>
    </source>
</reference>
<accession>A0AAW1X655</accession>
<dbReference type="EMBL" id="JBEDUW010000004">
    <property type="protein sequence ID" value="KAK9932212.1"/>
    <property type="molecule type" value="Genomic_DNA"/>
</dbReference>
<name>A0AAW1X655_RUBAR</name>
<comment type="caution">
    <text evidence="2">The sequence shown here is derived from an EMBL/GenBank/DDBJ whole genome shotgun (WGS) entry which is preliminary data.</text>
</comment>
<gene>
    <name evidence="2" type="ORF">M0R45_019458</name>
</gene>
<feature type="region of interest" description="Disordered" evidence="1">
    <location>
        <begin position="1"/>
        <end position="42"/>
    </location>
</feature>
<dbReference type="AlphaFoldDB" id="A0AAW1X655"/>
<feature type="compositionally biased region" description="Basic residues" evidence="1">
    <location>
        <begin position="1"/>
        <end position="14"/>
    </location>
</feature>
<proteinExistence type="predicted"/>
<organism evidence="2 3">
    <name type="scientific">Rubus argutus</name>
    <name type="common">Southern blackberry</name>
    <dbReference type="NCBI Taxonomy" id="59490"/>
    <lineage>
        <taxon>Eukaryota</taxon>
        <taxon>Viridiplantae</taxon>
        <taxon>Streptophyta</taxon>
        <taxon>Embryophyta</taxon>
        <taxon>Tracheophyta</taxon>
        <taxon>Spermatophyta</taxon>
        <taxon>Magnoliopsida</taxon>
        <taxon>eudicotyledons</taxon>
        <taxon>Gunneridae</taxon>
        <taxon>Pentapetalae</taxon>
        <taxon>rosids</taxon>
        <taxon>fabids</taxon>
        <taxon>Rosales</taxon>
        <taxon>Rosaceae</taxon>
        <taxon>Rosoideae</taxon>
        <taxon>Rosoideae incertae sedis</taxon>
        <taxon>Rubus</taxon>
    </lineage>
</organism>
<protein>
    <submittedName>
        <fullName evidence="2">Uncharacterized protein</fullName>
    </submittedName>
</protein>
<evidence type="ECO:0000313" key="3">
    <source>
        <dbReference type="Proteomes" id="UP001457282"/>
    </source>
</evidence>
<evidence type="ECO:0000313" key="2">
    <source>
        <dbReference type="EMBL" id="KAK9932212.1"/>
    </source>
</evidence>
<feature type="compositionally biased region" description="Polar residues" evidence="1">
    <location>
        <begin position="33"/>
        <end position="42"/>
    </location>
</feature>
<keyword evidence="3" id="KW-1185">Reference proteome</keyword>
<evidence type="ECO:0000256" key="1">
    <source>
        <dbReference type="SAM" id="MobiDB-lite"/>
    </source>
</evidence>
<dbReference type="Proteomes" id="UP001457282">
    <property type="component" value="Unassembled WGS sequence"/>
</dbReference>
<sequence>MEKKKDQKRMKREKKSLSPDASATSPRPHLQPSIPTSSSQHLCHAISSSSRCPAVNAQPPCFTVEPVLESAAVKTTSCPAQS</sequence>